<dbReference type="GO" id="GO:0008781">
    <property type="term" value="F:N-acylneuraminate cytidylyltransferase activity"/>
    <property type="evidence" value="ECO:0007669"/>
    <property type="project" value="TreeGrafter"/>
</dbReference>
<feature type="binding site" evidence="7">
    <location>
        <position position="14"/>
    </location>
    <ligand>
        <name>Mg(2+)</name>
        <dbReference type="ChEBI" id="CHEBI:18420"/>
    </ligand>
</feature>
<dbReference type="GO" id="GO:0019143">
    <property type="term" value="F:3-deoxy-manno-octulosonate-8-phosphatase activity"/>
    <property type="evidence" value="ECO:0007669"/>
    <property type="project" value="UniProtKB-EC"/>
</dbReference>
<name>A0AAJ1ESC2_MEDGN</name>
<evidence type="ECO:0000256" key="5">
    <source>
        <dbReference type="ARBA" id="ARBA00022801"/>
    </source>
</evidence>
<dbReference type="AlphaFoldDB" id="A0AAJ1ESC2"/>
<dbReference type="Proteomes" id="UP001297422">
    <property type="component" value="Unassembled WGS sequence"/>
</dbReference>
<comment type="caution">
    <text evidence="8">The sequence shown here is derived from an EMBL/GenBank/DDBJ whole genome shotgun (WGS) entry which is preliminary data.</text>
</comment>
<dbReference type="InterPro" id="IPR050793">
    <property type="entry name" value="CMP-NeuNAc_synthase"/>
</dbReference>
<dbReference type="PIRSF" id="PIRSF006118">
    <property type="entry name" value="KDO8-P_Ptase"/>
    <property type="match status" value="1"/>
</dbReference>
<evidence type="ECO:0000256" key="1">
    <source>
        <dbReference type="ARBA" id="ARBA00001946"/>
    </source>
</evidence>
<comment type="subunit">
    <text evidence="3">Homotetramer.</text>
</comment>
<reference evidence="8" key="1">
    <citation type="submission" date="2021-10" db="EMBL/GenBank/DDBJ databases">
        <title>Collection of gut derived symbiotic bacterial strains cultured from healthy donors.</title>
        <authorList>
            <person name="Lin H."/>
            <person name="Littmann E."/>
            <person name="Claire K."/>
            <person name="Pamer E."/>
        </authorList>
    </citation>
    <scope>NUCLEOTIDE SEQUENCE</scope>
    <source>
        <strain evidence="8">MSK.23.4</strain>
    </source>
</reference>
<dbReference type="Gene3D" id="3.40.50.1000">
    <property type="entry name" value="HAD superfamily/HAD-like"/>
    <property type="match status" value="1"/>
</dbReference>
<feature type="binding site" evidence="7">
    <location>
        <position position="104"/>
    </location>
    <ligand>
        <name>Mg(2+)</name>
        <dbReference type="ChEBI" id="CHEBI:18420"/>
    </ligand>
</feature>
<dbReference type="EMBL" id="JAJBNC010000066">
    <property type="protein sequence ID" value="MCB5495786.1"/>
    <property type="molecule type" value="Genomic_DNA"/>
</dbReference>
<dbReference type="SFLD" id="SFLDS00003">
    <property type="entry name" value="Haloacid_Dehalogenase"/>
    <property type="match status" value="1"/>
</dbReference>
<dbReference type="InterPro" id="IPR010023">
    <property type="entry name" value="KdsC_fam"/>
</dbReference>
<comment type="cofactor">
    <cofactor evidence="1 7">
        <name>Mg(2+)</name>
        <dbReference type="ChEBI" id="CHEBI:18420"/>
    </cofactor>
</comment>
<dbReference type="PANTHER" id="PTHR21485:SF3">
    <property type="entry name" value="N-ACYLNEURAMINATE CYTIDYLYLTRANSFERASE"/>
    <property type="match status" value="1"/>
</dbReference>
<accession>A0AAJ1ESC2</accession>
<feature type="binding site" evidence="7">
    <location>
        <position position="16"/>
    </location>
    <ligand>
        <name>substrate</name>
    </ligand>
</feature>
<comment type="similarity">
    <text evidence="2">Belongs to the KdsC family.</text>
</comment>
<evidence type="ECO:0000256" key="6">
    <source>
        <dbReference type="ARBA" id="ARBA00022842"/>
    </source>
</evidence>
<dbReference type="SUPFAM" id="SSF56784">
    <property type="entry name" value="HAD-like"/>
    <property type="match status" value="1"/>
</dbReference>
<organism evidence="8 9">
    <name type="scientific">Mediterraneibacter gnavus</name>
    <name type="common">Ruminococcus gnavus</name>
    <dbReference type="NCBI Taxonomy" id="33038"/>
    <lineage>
        <taxon>Bacteria</taxon>
        <taxon>Bacillati</taxon>
        <taxon>Bacillota</taxon>
        <taxon>Clostridia</taxon>
        <taxon>Lachnospirales</taxon>
        <taxon>Lachnospiraceae</taxon>
        <taxon>Mediterraneibacter</taxon>
    </lineage>
</organism>
<evidence type="ECO:0000256" key="4">
    <source>
        <dbReference type="ARBA" id="ARBA00022723"/>
    </source>
</evidence>
<proteinExistence type="inferred from homology"/>
<dbReference type="EC" id="3.1.3.45" evidence="8"/>
<dbReference type="PANTHER" id="PTHR21485">
    <property type="entry name" value="HAD SUPERFAMILY MEMBERS CMAS AND KDSC"/>
    <property type="match status" value="1"/>
</dbReference>
<evidence type="ECO:0000256" key="7">
    <source>
        <dbReference type="PIRSR" id="PIRSR006118-2"/>
    </source>
</evidence>
<evidence type="ECO:0000256" key="3">
    <source>
        <dbReference type="ARBA" id="ARBA00011881"/>
    </source>
</evidence>
<dbReference type="InterPro" id="IPR023214">
    <property type="entry name" value="HAD_sf"/>
</dbReference>
<evidence type="ECO:0000313" key="9">
    <source>
        <dbReference type="Proteomes" id="UP001297422"/>
    </source>
</evidence>
<dbReference type="RefSeq" id="WP_173880454.1">
    <property type="nucleotide sequence ID" value="NZ_JAAIMT010000075.1"/>
</dbReference>
<dbReference type="SFLD" id="SFLDG01136">
    <property type="entry name" value="C1.6:_Phosphoserine_Phosphatas"/>
    <property type="match status" value="1"/>
</dbReference>
<dbReference type="GO" id="GO:0046872">
    <property type="term" value="F:metal ion binding"/>
    <property type="evidence" value="ECO:0007669"/>
    <property type="project" value="UniProtKB-KW"/>
</dbReference>
<evidence type="ECO:0000313" key="8">
    <source>
        <dbReference type="EMBL" id="MCB5495786.1"/>
    </source>
</evidence>
<dbReference type="InterPro" id="IPR036412">
    <property type="entry name" value="HAD-like_sf"/>
</dbReference>
<keyword evidence="6 7" id="KW-0460">Magnesium</keyword>
<dbReference type="SFLD" id="SFLDG01138">
    <property type="entry name" value="C1.6.2:_Deoxy-d-mannose-octulo"/>
    <property type="match status" value="1"/>
</dbReference>
<protein>
    <submittedName>
        <fullName evidence="8">3-deoxy-D-manno-octulosonate 8-phosphate phosphatase</fullName>
        <ecNumber evidence="8">3.1.3.45</ecNumber>
    </submittedName>
</protein>
<dbReference type="NCBIfam" id="TIGR01670">
    <property type="entry name" value="KdsC-phosphatas"/>
    <property type="match status" value="1"/>
</dbReference>
<gene>
    <name evidence="8" type="ORF">LIQ10_19000</name>
</gene>
<keyword evidence="5 8" id="KW-0378">Hydrolase</keyword>
<sequence>MKKRINNLKFLIMDVDGTLTDGKIYMGVNGELLKTFNIKDGCGIHDILIPSGITPIILTGRKSKILENRCKELGIEQVYQGISNKIDKIYTISSDLSQIAYIGDDINDLACMTLVKEAGGIIGCPKDAVKQVVDIADYIAEHNGGDGAVRDFIEWLLLC</sequence>
<evidence type="ECO:0000256" key="2">
    <source>
        <dbReference type="ARBA" id="ARBA00005893"/>
    </source>
</evidence>
<keyword evidence="4 7" id="KW-0479">Metal-binding</keyword>